<organism evidence="2 3">
    <name type="scientific">Noviluteimonas gilva</name>
    <dbReference type="NCBI Taxonomy" id="2682097"/>
    <lineage>
        <taxon>Bacteria</taxon>
        <taxon>Pseudomonadati</taxon>
        <taxon>Pseudomonadota</taxon>
        <taxon>Gammaproteobacteria</taxon>
        <taxon>Lysobacterales</taxon>
        <taxon>Lysobacteraceae</taxon>
        <taxon>Noviluteimonas</taxon>
    </lineage>
</organism>
<evidence type="ECO:0000313" key="2">
    <source>
        <dbReference type="EMBL" id="MUV13565.1"/>
    </source>
</evidence>
<keyword evidence="3" id="KW-1185">Reference proteome</keyword>
<keyword evidence="1" id="KW-1133">Transmembrane helix</keyword>
<dbReference type="EMBL" id="WOXT01000001">
    <property type="protein sequence ID" value="MUV13565.1"/>
    <property type="molecule type" value="Genomic_DNA"/>
</dbReference>
<dbReference type="RefSeq" id="WP_156640749.1">
    <property type="nucleotide sequence ID" value="NZ_WOXT01000001.1"/>
</dbReference>
<gene>
    <name evidence="2" type="ORF">GN331_05005</name>
</gene>
<dbReference type="Proteomes" id="UP000479692">
    <property type="component" value="Unassembled WGS sequence"/>
</dbReference>
<comment type="caution">
    <text evidence="2">The sequence shown here is derived from an EMBL/GenBank/DDBJ whole genome shotgun (WGS) entry which is preliminary data.</text>
</comment>
<evidence type="ECO:0000256" key="1">
    <source>
        <dbReference type="SAM" id="Phobius"/>
    </source>
</evidence>
<sequence length="60" mass="6765">MKRWSLNVHAPRLGHFGTFSLIGLKWNWCRYDAPSNLGGWVSVQVALLGFSAALTYWRGA</sequence>
<keyword evidence="1" id="KW-0812">Transmembrane</keyword>
<evidence type="ECO:0000313" key="3">
    <source>
        <dbReference type="Proteomes" id="UP000479692"/>
    </source>
</evidence>
<proteinExistence type="predicted"/>
<protein>
    <submittedName>
        <fullName evidence="2">Uncharacterized protein</fullName>
    </submittedName>
</protein>
<keyword evidence="1" id="KW-0472">Membrane</keyword>
<reference evidence="2 3" key="1">
    <citation type="submission" date="2019-12" db="EMBL/GenBank/DDBJ databases">
        <authorList>
            <person name="Xu J."/>
        </authorList>
    </citation>
    <scope>NUCLEOTIDE SEQUENCE [LARGE SCALE GENOMIC DNA]</scope>
    <source>
        <strain evidence="2 3">HX-5-24</strain>
    </source>
</reference>
<feature type="transmembrane region" description="Helical" evidence="1">
    <location>
        <begin position="37"/>
        <end position="57"/>
    </location>
</feature>
<accession>A0A7C9LWF8</accession>
<name>A0A7C9LWF8_9GAMM</name>
<dbReference type="AlphaFoldDB" id="A0A7C9LWF8"/>